<keyword evidence="5" id="KW-1185">Reference proteome</keyword>
<dbReference type="AlphaFoldDB" id="A0A917FLJ5"/>
<dbReference type="InterPro" id="IPR025511">
    <property type="entry name" value="DUF4398"/>
</dbReference>
<sequence length="131" mass="14899">MMTKPLQSLKKALLLAFLSTLIACSPPTVVEINDNTYYQLEEQVEAVKNSQVADAAPLEMKFITEKLQRAKKAKAMGEKREEARLTQQIRSDIEVARLRAKVNRMNQALLEKRDELSAARVYLQQLEAQLP</sequence>
<gene>
    <name evidence="4" type="ORF">GCM10011365_10290</name>
</gene>
<name>A0A917FLJ5_9GAMM</name>
<dbReference type="Proteomes" id="UP000605253">
    <property type="component" value="Unassembled WGS sequence"/>
</dbReference>
<evidence type="ECO:0000256" key="2">
    <source>
        <dbReference type="SAM" id="SignalP"/>
    </source>
</evidence>
<keyword evidence="1" id="KW-0175">Coiled coil</keyword>
<evidence type="ECO:0000259" key="3">
    <source>
        <dbReference type="Pfam" id="PF14346"/>
    </source>
</evidence>
<dbReference type="EMBL" id="BMEO01000003">
    <property type="protein sequence ID" value="GGF91033.1"/>
    <property type="molecule type" value="Genomic_DNA"/>
</dbReference>
<feature type="coiled-coil region" evidence="1">
    <location>
        <begin position="95"/>
        <end position="129"/>
    </location>
</feature>
<feature type="domain" description="DUF4398" evidence="3">
    <location>
        <begin position="41"/>
        <end position="109"/>
    </location>
</feature>
<reference evidence="4" key="1">
    <citation type="journal article" date="2014" name="Int. J. Syst. Evol. Microbiol.">
        <title>Complete genome sequence of Corynebacterium casei LMG S-19264T (=DSM 44701T), isolated from a smear-ripened cheese.</title>
        <authorList>
            <consortium name="US DOE Joint Genome Institute (JGI-PGF)"/>
            <person name="Walter F."/>
            <person name="Albersmeier A."/>
            <person name="Kalinowski J."/>
            <person name="Ruckert C."/>
        </authorList>
    </citation>
    <scope>NUCLEOTIDE SEQUENCE</scope>
    <source>
        <strain evidence="4">CGMCC 1.12181</strain>
    </source>
</reference>
<dbReference type="RefSeq" id="WP_188364619.1">
    <property type="nucleotide sequence ID" value="NZ_BAABJF010000017.1"/>
</dbReference>
<feature type="chain" id="PRO_5037134753" description="DUF4398 domain-containing protein" evidence="2">
    <location>
        <begin position="31"/>
        <end position="131"/>
    </location>
</feature>
<keyword evidence="2" id="KW-0732">Signal</keyword>
<dbReference type="Pfam" id="PF14346">
    <property type="entry name" value="DUF4398"/>
    <property type="match status" value="1"/>
</dbReference>
<organism evidence="4 5">
    <name type="scientific">Marinicella pacifica</name>
    <dbReference type="NCBI Taxonomy" id="1171543"/>
    <lineage>
        <taxon>Bacteria</taxon>
        <taxon>Pseudomonadati</taxon>
        <taxon>Pseudomonadota</taxon>
        <taxon>Gammaproteobacteria</taxon>
        <taxon>Lysobacterales</taxon>
        <taxon>Marinicellaceae</taxon>
        <taxon>Marinicella</taxon>
    </lineage>
</organism>
<reference evidence="4" key="2">
    <citation type="submission" date="2020-09" db="EMBL/GenBank/DDBJ databases">
        <authorList>
            <person name="Sun Q."/>
            <person name="Zhou Y."/>
        </authorList>
    </citation>
    <scope>NUCLEOTIDE SEQUENCE</scope>
    <source>
        <strain evidence="4">CGMCC 1.12181</strain>
    </source>
</reference>
<accession>A0A917FLJ5</accession>
<feature type="signal peptide" evidence="2">
    <location>
        <begin position="1"/>
        <end position="30"/>
    </location>
</feature>
<evidence type="ECO:0000313" key="4">
    <source>
        <dbReference type="EMBL" id="GGF91033.1"/>
    </source>
</evidence>
<evidence type="ECO:0000256" key="1">
    <source>
        <dbReference type="SAM" id="Coils"/>
    </source>
</evidence>
<protein>
    <recommendedName>
        <fullName evidence="3">DUF4398 domain-containing protein</fullName>
    </recommendedName>
</protein>
<evidence type="ECO:0000313" key="5">
    <source>
        <dbReference type="Proteomes" id="UP000605253"/>
    </source>
</evidence>
<comment type="caution">
    <text evidence="4">The sequence shown here is derived from an EMBL/GenBank/DDBJ whole genome shotgun (WGS) entry which is preliminary data.</text>
</comment>
<proteinExistence type="predicted"/>
<dbReference type="PROSITE" id="PS51257">
    <property type="entry name" value="PROKAR_LIPOPROTEIN"/>
    <property type="match status" value="1"/>
</dbReference>